<gene>
    <name evidence="1" type="ORF">RE6C_03353</name>
</gene>
<name>M2A621_9BACT</name>
<reference evidence="1" key="2">
    <citation type="journal article" date="2013" name="Mar. Genomics">
        <title>Expression of sulfatases in Rhodopirellula baltica and the diversity of sulfatases in the genus Rhodopirellula.</title>
        <authorList>
            <person name="Wegner C.E."/>
            <person name="Richter-Heitmann T."/>
            <person name="Klindworth A."/>
            <person name="Klockow C."/>
            <person name="Richter M."/>
            <person name="Achstetter T."/>
            <person name="Glockner F.O."/>
            <person name="Harder J."/>
        </authorList>
    </citation>
    <scope>NUCLEOTIDE SEQUENCE [LARGE SCALE GENOMIC DNA]</scope>
    <source>
        <strain evidence="1">6C</strain>
    </source>
</reference>
<protein>
    <submittedName>
        <fullName evidence="1">Uncharacterized protein</fullName>
    </submittedName>
</protein>
<comment type="caution">
    <text evidence="1">The sequence shown here is derived from an EMBL/GenBank/DDBJ whole genome shotgun (WGS) entry which is preliminary data.</text>
</comment>
<accession>M2A621</accession>
<dbReference type="EMBL" id="ANMO01000151">
    <property type="protein sequence ID" value="EMB15926.1"/>
    <property type="molecule type" value="Genomic_DNA"/>
</dbReference>
<dbReference type="PATRIC" id="fig|1263867.3.peg.3583"/>
<dbReference type="Proteomes" id="UP000011529">
    <property type="component" value="Unassembled WGS sequence"/>
</dbReference>
<keyword evidence="2" id="KW-1185">Reference proteome</keyword>
<dbReference type="AlphaFoldDB" id="M2A621"/>
<sequence length="61" mass="6893">MDEGVCFTESEGDCDIKSFVEIKKGLTLWKTSGSLGLEDRSEKNQPSFRCKPLRQGLANRR</sequence>
<organism evidence="1 2">
    <name type="scientific">Rhodopirellula europaea 6C</name>
    <dbReference type="NCBI Taxonomy" id="1263867"/>
    <lineage>
        <taxon>Bacteria</taxon>
        <taxon>Pseudomonadati</taxon>
        <taxon>Planctomycetota</taxon>
        <taxon>Planctomycetia</taxon>
        <taxon>Pirellulales</taxon>
        <taxon>Pirellulaceae</taxon>
        <taxon>Rhodopirellula</taxon>
    </lineage>
</organism>
<evidence type="ECO:0000313" key="1">
    <source>
        <dbReference type="EMBL" id="EMB15926.1"/>
    </source>
</evidence>
<proteinExistence type="predicted"/>
<evidence type="ECO:0000313" key="2">
    <source>
        <dbReference type="Proteomes" id="UP000011529"/>
    </source>
</evidence>
<reference evidence="1" key="1">
    <citation type="submission" date="2012-11" db="EMBL/GenBank/DDBJ databases">
        <title>Permanent draft genomes of Rhodopirellula europaea strain SH398 and 6C.</title>
        <authorList>
            <person name="Richter M."/>
            <person name="Richter-Heitmann T."/>
            <person name="Frank C."/>
            <person name="Harder J."/>
            <person name="Glockner F.O."/>
        </authorList>
    </citation>
    <scope>NUCLEOTIDE SEQUENCE</scope>
    <source>
        <strain evidence="1">6C</strain>
    </source>
</reference>